<evidence type="ECO:0000313" key="2">
    <source>
        <dbReference type="EMBL" id="EKD25344.1"/>
    </source>
</evidence>
<name>K1YIX5_9BACT</name>
<dbReference type="EMBL" id="AMFJ01036091">
    <property type="protein sequence ID" value="EKD25344.1"/>
    <property type="molecule type" value="Genomic_DNA"/>
</dbReference>
<feature type="transmembrane region" description="Helical" evidence="1">
    <location>
        <begin position="12"/>
        <end position="39"/>
    </location>
</feature>
<dbReference type="AlphaFoldDB" id="K1YIX5"/>
<keyword evidence="1" id="KW-1133">Transmembrane helix</keyword>
<protein>
    <submittedName>
        <fullName evidence="2">Uncharacterized protein</fullName>
    </submittedName>
</protein>
<evidence type="ECO:0000256" key="1">
    <source>
        <dbReference type="SAM" id="Phobius"/>
    </source>
</evidence>
<reference evidence="2" key="1">
    <citation type="journal article" date="2012" name="Science">
        <title>Fermentation, hydrogen, and sulfur metabolism in multiple uncultivated bacterial phyla.</title>
        <authorList>
            <person name="Wrighton K.C."/>
            <person name="Thomas B.C."/>
            <person name="Sharon I."/>
            <person name="Miller C.S."/>
            <person name="Castelle C.J."/>
            <person name="VerBerkmoes N.C."/>
            <person name="Wilkins M.J."/>
            <person name="Hettich R.L."/>
            <person name="Lipton M.S."/>
            <person name="Williams K.H."/>
            <person name="Long P.E."/>
            <person name="Banfield J.F."/>
        </authorList>
    </citation>
    <scope>NUCLEOTIDE SEQUENCE [LARGE SCALE GENOMIC DNA]</scope>
</reference>
<feature type="transmembrane region" description="Helical" evidence="1">
    <location>
        <begin position="149"/>
        <end position="171"/>
    </location>
</feature>
<sequence length="179" mass="19866">MKNYITITTHKILKKIFTILGGVLIISAILPAISVGQWFSNADSSFPYDIQWQEYVPVTDATTDIAADLIKTDVNASTSIIKRLTDFFRLSGTSYNPGTSTSTATDYVKWLLNILLGLVSFLSLVMIIFAFYLIFFSKGEDGVGKAKKILIGVGIALAIMWLSWFIASFFFDIYTTVTT</sequence>
<accession>K1YIX5</accession>
<organism evidence="2">
    <name type="scientific">uncultured bacterium</name>
    <name type="common">gcode 4</name>
    <dbReference type="NCBI Taxonomy" id="1234023"/>
    <lineage>
        <taxon>Bacteria</taxon>
        <taxon>environmental samples</taxon>
    </lineage>
</organism>
<gene>
    <name evidence="2" type="ORF">ACD_80C00084G0030</name>
</gene>
<keyword evidence="1" id="KW-0812">Transmembrane</keyword>
<comment type="caution">
    <text evidence="2">The sequence shown here is derived from an EMBL/GenBank/DDBJ whole genome shotgun (WGS) entry which is preliminary data.</text>
</comment>
<proteinExistence type="predicted"/>
<feature type="transmembrane region" description="Helical" evidence="1">
    <location>
        <begin position="110"/>
        <end position="137"/>
    </location>
</feature>
<keyword evidence="1" id="KW-0472">Membrane</keyword>